<gene>
    <name evidence="3" type="ORF">MACH07_23900</name>
</gene>
<dbReference type="CDD" id="cd00293">
    <property type="entry name" value="USP-like"/>
    <property type="match status" value="2"/>
</dbReference>
<dbReference type="PANTHER" id="PTHR46268:SF6">
    <property type="entry name" value="UNIVERSAL STRESS PROTEIN UP12"/>
    <property type="match status" value="1"/>
</dbReference>
<dbReference type="InterPro" id="IPR006016">
    <property type="entry name" value="UspA"/>
</dbReference>
<dbReference type="RefSeq" id="WP_338194169.1">
    <property type="nucleotide sequence ID" value="NZ_AP027268.1"/>
</dbReference>
<feature type="domain" description="UspA" evidence="2">
    <location>
        <begin position="3"/>
        <end position="146"/>
    </location>
</feature>
<dbReference type="Proteomes" id="UP001330184">
    <property type="component" value="Chromosome"/>
</dbReference>
<dbReference type="SUPFAM" id="SSF52402">
    <property type="entry name" value="Adenine nucleotide alpha hydrolases-like"/>
    <property type="match status" value="2"/>
</dbReference>
<evidence type="ECO:0000313" key="4">
    <source>
        <dbReference type="Proteomes" id="UP001330184"/>
    </source>
</evidence>
<comment type="similarity">
    <text evidence="1">Belongs to the universal stress protein A family.</text>
</comment>
<dbReference type="InterPro" id="IPR006015">
    <property type="entry name" value="Universal_stress_UspA"/>
</dbReference>
<dbReference type="Pfam" id="PF00582">
    <property type="entry name" value="Usp"/>
    <property type="match status" value="1"/>
</dbReference>
<proteinExistence type="inferred from homology"/>
<dbReference type="AlphaFoldDB" id="A0AA48KP64"/>
<accession>A0AA48KP64</accession>
<protein>
    <recommendedName>
        <fullName evidence="2">UspA domain-containing protein</fullName>
    </recommendedName>
</protein>
<dbReference type="EMBL" id="AP027268">
    <property type="protein sequence ID" value="BDW93558.1"/>
    <property type="molecule type" value="Genomic_DNA"/>
</dbReference>
<sequence length="280" mass="31712">MFRVVLPTDFSDNAFHAISYAVKLLEKSTCIFYLVHAYNPPVYRADYTLGSPGQLGLPDTEKYKAEEALEKTRQKIKAQFNIPTHTYVTHAAFNSLADEIASITNKENIDFVVMGTQGATGAKEILFGSNTVHVIQRTSVPILAIPSFFEFKPPHNILFPTDFEVDYDKANIDFLLKLSKLWHAKLHVLHVSSPSGLDADQEKNKTYLQGMLLEENTVFYDLPDQELIEGINGFQNKAQVELLAMVKNKHSFIERLFIEPIIKNIGLHARVPFLVLPYNQ</sequence>
<evidence type="ECO:0000256" key="1">
    <source>
        <dbReference type="ARBA" id="ARBA00008791"/>
    </source>
</evidence>
<evidence type="ECO:0000313" key="3">
    <source>
        <dbReference type="EMBL" id="BDW93558.1"/>
    </source>
</evidence>
<reference evidence="3 4" key="1">
    <citation type="submission" date="2023-01" db="EMBL/GenBank/DDBJ databases">
        <title>Complete genome sequence of Muricauda aquimarina strain IFOP_LL357.</title>
        <authorList>
            <person name="Gajardo G."/>
            <person name="Ueki S."/>
            <person name="Maruyama F."/>
        </authorList>
    </citation>
    <scope>NUCLEOTIDE SEQUENCE [LARGE SCALE GENOMIC DNA]</scope>
    <source>
        <strain evidence="3 4">IFOP_LL357</strain>
    </source>
</reference>
<evidence type="ECO:0000259" key="2">
    <source>
        <dbReference type="Pfam" id="PF00582"/>
    </source>
</evidence>
<dbReference type="Gene3D" id="3.40.50.12370">
    <property type="match status" value="1"/>
</dbReference>
<organism evidence="3 4">
    <name type="scientific">Flagellimonas marinaquae</name>
    <dbReference type="NCBI Taxonomy" id="254955"/>
    <lineage>
        <taxon>Bacteria</taxon>
        <taxon>Pseudomonadati</taxon>
        <taxon>Bacteroidota</taxon>
        <taxon>Flavobacteriia</taxon>
        <taxon>Flavobacteriales</taxon>
        <taxon>Flavobacteriaceae</taxon>
        <taxon>Flagellimonas</taxon>
    </lineage>
</organism>
<dbReference type="PRINTS" id="PR01438">
    <property type="entry name" value="UNVRSLSTRESS"/>
</dbReference>
<name>A0AA48KP64_9FLAO</name>
<dbReference type="PANTHER" id="PTHR46268">
    <property type="entry name" value="STRESS RESPONSE PROTEIN NHAX"/>
    <property type="match status" value="1"/>
</dbReference>
<keyword evidence="4" id="KW-1185">Reference proteome</keyword>